<evidence type="ECO:0000256" key="1">
    <source>
        <dbReference type="SAM" id="SignalP"/>
    </source>
</evidence>
<dbReference type="EMBL" id="SSOB01000062">
    <property type="protein sequence ID" value="THF73120.1"/>
    <property type="molecule type" value="Genomic_DNA"/>
</dbReference>
<feature type="chain" id="PRO_5020742503" evidence="1">
    <location>
        <begin position="32"/>
        <end position="1247"/>
    </location>
</feature>
<dbReference type="Proteomes" id="UP000310636">
    <property type="component" value="Unassembled WGS sequence"/>
</dbReference>
<accession>A0A4S4BLD0</accession>
<dbReference type="AlphaFoldDB" id="A0A4S4BLD0"/>
<keyword evidence="4" id="KW-1185">Reference proteome</keyword>
<comment type="caution">
    <text evidence="3">The sequence shown here is derived from an EMBL/GenBank/DDBJ whole genome shotgun (WGS) entry which is preliminary data.</text>
</comment>
<dbReference type="RefSeq" id="WP_136373611.1">
    <property type="nucleotide sequence ID" value="NZ_SSOB01000062.1"/>
</dbReference>
<keyword evidence="1" id="KW-0732">Signal</keyword>
<name>A0A4S4BLD0_9BACL</name>
<proteinExistence type="predicted"/>
<dbReference type="OrthoDB" id="1805600at2"/>
<dbReference type="Pfam" id="PF00395">
    <property type="entry name" value="SLH"/>
    <property type="match status" value="3"/>
</dbReference>
<feature type="domain" description="SLH" evidence="2">
    <location>
        <begin position="1179"/>
        <end position="1247"/>
    </location>
</feature>
<protein>
    <submittedName>
        <fullName evidence="3">S-layer homology domain-containing protein</fullName>
    </submittedName>
</protein>
<evidence type="ECO:0000259" key="2">
    <source>
        <dbReference type="PROSITE" id="PS51272"/>
    </source>
</evidence>
<reference evidence="3 4" key="1">
    <citation type="submission" date="2019-04" db="EMBL/GenBank/DDBJ databases">
        <title>Cohnella sp. nov. isolated from preserved vegetables.</title>
        <authorList>
            <person name="Lin S.-Y."/>
            <person name="Hung M.-H."/>
            <person name="Young C.-C."/>
        </authorList>
    </citation>
    <scope>NUCLEOTIDE SEQUENCE [LARGE SCALE GENOMIC DNA]</scope>
    <source>
        <strain evidence="3 4">CC-MHH1044</strain>
    </source>
</reference>
<organism evidence="3 4">
    <name type="scientific">Cohnella fermenti</name>
    <dbReference type="NCBI Taxonomy" id="2565925"/>
    <lineage>
        <taxon>Bacteria</taxon>
        <taxon>Bacillati</taxon>
        <taxon>Bacillota</taxon>
        <taxon>Bacilli</taxon>
        <taxon>Bacillales</taxon>
        <taxon>Paenibacillaceae</taxon>
        <taxon>Cohnella</taxon>
    </lineage>
</organism>
<feature type="signal peptide" evidence="1">
    <location>
        <begin position="1"/>
        <end position="31"/>
    </location>
</feature>
<gene>
    <name evidence="3" type="ORF">E6C55_30435</name>
</gene>
<dbReference type="InterPro" id="IPR001119">
    <property type="entry name" value="SLH_dom"/>
</dbReference>
<sequence>MRRYRQHSISWMLIVALVVALLPQIPASSNAAASAYFQFNDFSTEISSPTEVNSNIIDVAGTFSNVASSSIAYKIEKLAYDSATSEYKAAESTVGSSRPIISGTSSFMFSGVTIYDGLNRITISGTNNSGNIVNAQAFVNFTNVPVISEVKLINGTALVEGESVVTANPTETLTLKAPNATEVTINGTQMFGGSGSSFVLSGIAMSHGLNKLTIIARNATKTYELTRYLIYYNGSLTAYDVKLGGYSLDGDPTISAVLSGAAVSGSIVLPGASPASTETFTVQLWESEILNSGSGSPEATTTVTGTLASSAASYGVYSFTTGNLFTVSTNGDYVVRIAHASVMSADTLPFTYLSDGSPYITGVKQAYNVTGTTDITYTSSANFAEGTTLTKLPIWIVLDAENFSTGGTNSLTIMQNGTDVTSSAVVAATKTSDGKPAYLISNLPAGQLKLTFTITDSGNSNSVVRNITYYPAPAIQIDNLYSGQQFTSVSDFATMSIMGKLLNFNLTSATELASLKVSLNGVSVSLQQTGSSTTTSNINSETGIFSFDVTGTGLTLVAGANTIVFSGTASGIPITTTLTLYLFSSDQPAITSIFPVPYIEPSSTERKFSDSAVKFAITDTNTYTTTEKKLDLLFKVMDFDDLEVQVNGVSAGKGTIQTNASVNYLDVTGSNDLYIENTSQGTIGKTYTLAAGETEYLLRLSGSELPTSGSTTYTIILHKGTSTVSQTITVIRDLSPYIVLSPKLPDEAVINANFLKVSIKAEGADQVLIGKVAMTKGEGDIFRYELGGLKSGKNTVKFTVVTGTTKLNGSFDVTYAADNSVGAQYKSSLASSGKISIFKGDLALSFPKNTYLRQANGTPGQDIKTTDLFNSQTLYFGVADRTDGRTVKKYNQVGETDSNGNYLDGTIKDVAADTYATDRLVPITNFSYSSSVYWIDAGYFDSTTSATTGEFTMVNAMLPYSSGTDMFYARVYYPEKWLEPSQRGEITIKYDSNIADVYAKNLSVWRYTNAGWTNVGGVVNTSSKTVTAPFDGFGYYVVMGLRYSMSDIIGHSYAKNALESMFAHGIMNNKDANSFGVYENITRGEFAQMVVKIMGVPLQYDANNMTFDDVLPYDFPDQPYWNYKYVETAVKVGYIRGKSPRLFFPNDPLTRAEAAVIIARALNLVSSNADTDKDLVSLQKIFTDASSVDYYAISSILAINKAGYITGIANTVTAGSKATYRFEPLSNLSRADAALIANRIMVKMKKL</sequence>
<feature type="domain" description="SLH" evidence="2">
    <location>
        <begin position="1041"/>
        <end position="1104"/>
    </location>
</feature>
<feature type="domain" description="SLH" evidence="2">
    <location>
        <begin position="1109"/>
        <end position="1172"/>
    </location>
</feature>
<evidence type="ECO:0000313" key="4">
    <source>
        <dbReference type="Proteomes" id="UP000310636"/>
    </source>
</evidence>
<dbReference type="PROSITE" id="PS51272">
    <property type="entry name" value="SLH"/>
    <property type="match status" value="3"/>
</dbReference>
<evidence type="ECO:0000313" key="3">
    <source>
        <dbReference type="EMBL" id="THF73120.1"/>
    </source>
</evidence>